<evidence type="ECO:0000256" key="2">
    <source>
        <dbReference type="ARBA" id="ARBA00004123"/>
    </source>
</evidence>
<evidence type="ECO:0000256" key="10">
    <source>
        <dbReference type="SAM" id="MobiDB-lite"/>
    </source>
</evidence>
<dbReference type="PANTHER" id="PTHR46213:SF13">
    <property type="entry name" value="DEMETER-LIKE PROTEIN 2-RELATED"/>
    <property type="match status" value="1"/>
</dbReference>
<dbReference type="PANTHER" id="PTHR46213">
    <property type="entry name" value="TRANSCRIPTIONAL ACTIVATOR DEMETER"/>
    <property type="match status" value="1"/>
</dbReference>
<keyword evidence="9" id="KW-0539">Nucleus</keyword>
<comment type="similarity">
    <text evidence="3">Belongs to the DNA glycosylase family. DEMETER subfamily.</text>
</comment>
<dbReference type="SMART" id="SM00478">
    <property type="entry name" value="ENDO3c"/>
    <property type="match status" value="1"/>
</dbReference>
<dbReference type="GO" id="GO:0141166">
    <property type="term" value="P:chromosomal 5-methylcytosine DNA demethylation pathway"/>
    <property type="evidence" value="ECO:0007669"/>
    <property type="project" value="InterPro"/>
</dbReference>
<evidence type="ECO:0000313" key="12">
    <source>
        <dbReference type="EMBL" id="KAK4798730.1"/>
    </source>
</evidence>
<comment type="subcellular location">
    <subcellularLocation>
        <location evidence="2">Nucleus</location>
    </subcellularLocation>
</comment>
<sequence length="1801" mass="201233">MEMGKRDGPELQNHKSWVQEASNKTIQPRAEPIYTDMQEHQQSEDYPPGFAPKSRADPDWSCSSTDQTKMDAGFSNFGDLFSGGNHTLWPGKAVPNPAVTTKGPFSSLLALADAAVTRRSHKDFKFASNGSFACISDSFLGHNWLPPYQQNPSSFNSGYELSRFFRPDHSQQNPYGLPHLPAQGCDLNLHPITQPEAVPGEAIPQFAPITPDKTLGGQSSMLYITHYLGGKDQISQERCSDAARQLILDGQSYAAEIFKTVNEAESDQIVSMSKTPQQKPKRKKHRPKVVSEKKPTPKPTPKSVGTDGETRVKRKYVRRKGIEKSHPNLPSEVTDDSGRQNIDDPPKKSCRKALNFDSKQQTSETIAGKAATAAEQVHDIQNQREHGNDQLPRGFEVEVGNGPQCTAHMPNQSMNVRGISDVLFQERQDLSKTSPAQTSSQQKNLSARSAVSVPGTDQQCTDDAPNHVVIQIMTGQNKFFETEGVLPTEIKSRPSDTREQTPNRYMNMSGIQFNSLQAYESNSWLHFPNIHKKKRTEKGQVSISAKPSPMNGKMMKGLGTGNTFNDEKTHILSLKVDQAAKLHENGTSQEEQQVVDCFLPFPQTKRPSKKRSRGLTRVQASTSLNKQMEDLIMPTHTSQQSATDDAAQYQSMQALLMEMDANLSRKKRTKRAPLVNSAYQGALTSELNGNEPMHQNHHGTLAHKPGLQPEIFWENSVDAIVELLEHLDINKEEINISVYQEQNALIPYGIGNEDCQNTLVLYKGDGTIVPFKGSPGVTRRKPRPKVDLDEETDRVWRLLLEDINSQGIDGTDEEKARWWEEERRVFRGRTDSFIARMHLVQGDRRFSPWKGSVVDSVVGVFLTQNVSDHLSSSAFMSLAAQFPANSRQNHCFEEGTSSVINEPGTCILDLEHTSKWSGKMPSPTICDHNSMTPRESDNIDEVEVVNSEESFTCTTGRIKSPNESIYHFLNPNSSRNTIEISYHSVTNRSTTGSIASICTNAAQRAEFDVFSSHESAASSQNNILKAGGDERKVSMSNNSETDDLTNRSRLLKTSLPNGATSFTQLLHATGLKFLDEVYTHETEDMPSHQNSGDALIESIDADQAAERQRIITSTPTKPTTLEGECSKEFKEGKTSESYKVDSVNNTCRVTSINHDIIGGKMSSTMTKRQVECPENVANAQSPREDNRKRDGICMPEGSCQDEQNGYSLNHSRGSNQLSAERSLTEQVYAASKELDEMNKRASKSKARATGKGKKAEFDWDSLRKQAESNGGKRSRSQNTMDSVDWEAVRCTDVNEIAQTIKDRGMNNVLAERIQDFLNRLVREHGSTDLEWLRDVPPDRAKEYLLSFRGLGLKSVECVRLLTLHHLAFPVDTNVGRIAVRLGWVPLQPLPESLQLHLLELYPVLESIQKYLWPRLCKLDQRTLYELHYQMITFGKVFCTKSRPNCNACPMRGECRHFASAFASVRLALPGPEQRSIVGSSETGLSTQNHPELLQLPSSLTAEQSDEQQLARHGANNCQPIVEEPASPEQENTLIAENDREEADIEDSDQIPTIELNIKEFSQNLQNYMQQNMELQGGDMSKALVALTPEAASIPAPKLKNVNRLRTEHLVYEIPDAHPLLNGLDKLEPDDPCRYLLAIWTPGETANSIVPPEQSCNSMENGTPCDDHECFSCHCIREANSQTVRGTILIPCRTAMRGSFPLNGTYFQVNEVFADHESSLQPIDVPRDWLWKLPRRTVYFGTSIPAIFKGLSTEGIQHCFWRGYVCVRGFDRKTRAPRPLMARLHFPASKLSRTKGKTDGEE</sequence>
<dbReference type="GO" id="GO:0003677">
    <property type="term" value="F:DNA binding"/>
    <property type="evidence" value="ECO:0007669"/>
    <property type="project" value="UniProtKB-KW"/>
</dbReference>
<feature type="compositionally biased region" description="Basic residues" evidence="10">
    <location>
        <begin position="279"/>
        <end position="288"/>
    </location>
</feature>
<comment type="cofactor">
    <cofactor evidence="1">
        <name>[4Fe-4S] cluster</name>
        <dbReference type="ChEBI" id="CHEBI:49883"/>
    </cofactor>
</comment>
<dbReference type="InterPro" id="IPR023170">
    <property type="entry name" value="HhH_base_excis_C"/>
</dbReference>
<feature type="region of interest" description="Disordered" evidence="10">
    <location>
        <begin position="1173"/>
        <end position="1198"/>
    </location>
</feature>
<feature type="region of interest" description="Disordered" evidence="10">
    <location>
        <begin position="1"/>
        <end position="65"/>
    </location>
</feature>
<reference evidence="12 13" key="1">
    <citation type="journal article" date="2023" name="Hortic Res">
        <title>Pangenome of water caltrop reveals structural variations and asymmetric subgenome divergence after allopolyploidization.</title>
        <authorList>
            <person name="Zhang X."/>
            <person name="Chen Y."/>
            <person name="Wang L."/>
            <person name="Yuan Y."/>
            <person name="Fang M."/>
            <person name="Shi L."/>
            <person name="Lu R."/>
            <person name="Comes H.P."/>
            <person name="Ma Y."/>
            <person name="Chen Y."/>
            <person name="Huang G."/>
            <person name="Zhou Y."/>
            <person name="Zheng Z."/>
            <person name="Qiu Y."/>
        </authorList>
    </citation>
    <scope>NUCLEOTIDE SEQUENCE [LARGE SCALE GENOMIC DNA]</scope>
    <source>
        <strain evidence="12">F231</strain>
    </source>
</reference>
<feature type="compositionally biased region" description="Basic and acidic residues" evidence="10">
    <location>
        <begin position="1"/>
        <end position="13"/>
    </location>
</feature>
<evidence type="ECO:0000256" key="1">
    <source>
        <dbReference type="ARBA" id="ARBA00001966"/>
    </source>
</evidence>
<dbReference type="Proteomes" id="UP001346149">
    <property type="component" value="Unassembled WGS sequence"/>
</dbReference>
<evidence type="ECO:0000256" key="3">
    <source>
        <dbReference type="ARBA" id="ARBA00005646"/>
    </source>
</evidence>
<organism evidence="12 13">
    <name type="scientific">Trapa natans</name>
    <name type="common">Water chestnut</name>
    <dbReference type="NCBI Taxonomy" id="22666"/>
    <lineage>
        <taxon>Eukaryota</taxon>
        <taxon>Viridiplantae</taxon>
        <taxon>Streptophyta</taxon>
        <taxon>Embryophyta</taxon>
        <taxon>Tracheophyta</taxon>
        <taxon>Spermatophyta</taxon>
        <taxon>Magnoliopsida</taxon>
        <taxon>eudicotyledons</taxon>
        <taxon>Gunneridae</taxon>
        <taxon>Pentapetalae</taxon>
        <taxon>rosids</taxon>
        <taxon>malvids</taxon>
        <taxon>Myrtales</taxon>
        <taxon>Lythraceae</taxon>
        <taxon>Trapa</taxon>
    </lineage>
</organism>
<dbReference type="GO" id="GO:0035514">
    <property type="term" value="F:DNA demethylase activity"/>
    <property type="evidence" value="ECO:0007669"/>
    <property type="project" value="InterPro"/>
</dbReference>
<evidence type="ECO:0000256" key="5">
    <source>
        <dbReference type="ARBA" id="ARBA00022723"/>
    </source>
</evidence>
<dbReference type="GO" id="GO:0019104">
    <property type="term" value="F:DNA N-glycosylase activity"/>
    <property type="evidence" value="ECO:0007669"/>
    <property type="project" value="InterPro"/>
</dbReference>
<keyword evidence="6" id="KW-0408">Iron</keyword>
<feature type="region of interest" description="Disordered" evidence="10">
    <location>
        <begin position="265"/>
        <end position="349"/>
    </location>
</feature>
<feature type="compositionally biased region" description="Basic residues" evidence="10">
    <location>
        <begin position="1240"/>
        <end position="1252"/>
    </location>
</feature>
<keyword evidence="7" id="KW-0411">Iron-sulfur</keyword>
<name>A0AAN7MNU7_TRANT</name>
<dbReference type="Gene3D" id="1.10.1670.10">
    <property type="entry name" value="Helix-hairpin-Helix base-excision DNA repair enzymes (C-terminal)"/>
    <property type="match status" value="1"/>
</dbReference>
<evidence type="ECO:0000256" key="9">
    <source>
        <dbReference type="ARBA" id="ARBA00023242"/>
    </source>
</evidence>
<feature type="compositionally biased region" description="Polar residues" evidence="10">
    <location>
        <begin position="431"/>
        <end position="461"/>
    </location>
</feature>
<evidence type="ECO:0000256" key="4">
    <source>
        <dbReference type="ARBA" id="ARBA00022485"/>
    </source>
</evidence>
<dbReference type="FunFam" id="1.10.1670.10:FF:000004">
    <property type="entry name" value="DNA glycosylase/AP lyase ROS1"/>
    <property type="match status" value="1"/>
</dbReference>
<evidence type="ECO:0000259" key="11">
    <source>
        <dbReference type="SMART" id="SM00478"/>
    </source>
</evidence>
<dbReference type="Pfam" id="PF15629">
    <property type="entry name" value="Perm-CXXC"/>
    <property type="match status" value="1"/>
</dbReference>
<keyword evidence="13" id="KW-1185">Reference proteome</keyword>
<dbReference type="EMBL" id="JAXQNO010000005">
    <property type="protein sequence ID" value="KAK4798730.1"/>
    <property type="molecule type" value="Genomic_DNA"/>
</dbReference>
<feature type="compositionally biased region" description="Polar residues" evidence="10">
    <location>
        <begin position="14"/>
        <end position="26"/>
    </location>
</feature>
<evidence type="ECO:0000256" key="7">
    <source>
        <dbReference type="ARBA" id="ARBA00023014"/>
    </source>
</evidence>
<keyword evidence="8" id="KW-0238">DNA-binding</keyword>
<feature type="region of interest" description="Disordered" evidence="10">
    <location>
        <begin position="429"/>
        <end position="462"/>
    </location>
</feature>
<dbReference type="GO" id="GO:0051539">
    <property type="term" value="F:4 iron, 4 sulfur cluster binding"/>
    <property type="evidence" value="ECO:0007669"/>
    <property type="project" value="UniProtKB-KW"/>
</dbReference>
<feature type="region of interest" description="Disordered" evidence="10">
    <location>
        <begin position="1235"/>
        <end position="1280"/>
    </location>
</feature>
<dbReference type="InterPro" id="IPR044811">
    <property type="entry name" value="DME/ROS1"/>
</dbReference>
<evidence type="ECO:0000313" key="13">
    <source>
        <dbReference type="Proteomes" id="UP001346149"/>
    </source>
</evidence>
<protein>
    <recommendedName>
        <fullName evidence="11">HhH-GPD domain-containing protein</fullName>
    </recommendedName>
</protein>
<keyword evidence="4" id="KW-0004">4Fe-4S</keyword>
<dbReference type="CDD" id="cd00056">
    <property type="entry name" value="ENDO3c"/>
    <property type="match status" value="1"/>
</dbReference>
<feature type="domain" description="HhH-GPD" evidence="11">
    <location>
        <begin position="1275"/>
        <end position="1436"/>
    </location>
</feature>
<dbReference type="InterPro" id="IPR028924">
    <property type="entry name" value="Perm-CXXC"/>
</dbReference>
<feature type="compositionally biased region" description="Basic and acidic residues" evidence="10">
    <location>
        <begin position="336"/>
        <end position="347"/>
    </location>
</feature>
<keyword evidence="5" id="KW-0479">Metal-binding</keyword>
<dbReference type="InterPro" id="IPR028925">
    <property type="entry name" value="RRM_DME"/>
</dbReference>
<comment type="caution">
    <text evidence="12">The sequence shown here is derived from an EMBL/GenBank/DDBJ whole genome shotgun (WGS) entry which is preliminary data.</text>
</comment>
<dbReference type="GO" id="GO:0046872">
    <property type="term" value="F:metal ion binding"/>
    <property type="evidence" value="ECO:0007669"/>
    <property type="project" value="UniProtKB-KW"/>
</dbReference>
<accession>A0AAN7MNU7</accession>
<feature type="compositionally biased region" description="Basic and acidic residues" evidence="10">
    <location>
        <begin position="1182"/>
        <end position="1191"/>
    </location>
</feature>
<evidence type="ECO:0000256" key="8">
    <source>
        <dbReference type="ARBA" id="ARBA00023125"/>
    </source>
</evidence>
<proteinExistence type="inferred from homology"/>
<dbReference type="GO" id="GO:0003906">
    <property type="term" value="F:DNA-(apurinic or apyrimidinic site) endonuclease activity"/>
    <property type="evidence" value="ECO:0007669"/>
    <property type="project" value="UniProtKB-ARBA"/>
</dbReference>
<dbReference type="GO" id="GO:0005634">
    <property type="term" value="C:nucleus"/>
    <property type="evidence" value="ECO:0007669"/>
    <property type="project" value="UniProtKB-SubCell"/>
</dbReference>
<dbReference type="Pfam" id="PF15628">
    <property type="entry name" value="RRM_DME"/>
    <property type="match status" value="1"/>
</dbReference>
<dbReference type="GO" id="GO:0006284">
    <property type="term" value="P:base-excision repair"/>
    <property type="evidence" value="ECO:0007669"/>
    <property type="project" value="InterPro"/>
</dbReference>
<feature type="compositionally biased region" description="Basic and acidic residues" evidence="10">
    <location>
        <begin position="1253"/>
        <end position="1266"/>
    </location>
</feature>
<evidence type="ECO:0000256" key="6">
    <source>
        <dbReference type="ARBA" id="ARBA00023004"/>
    </source>
</evidence>
<gene>
    <name evidence="12" type="ORF">SAY86_031056</name>
</gene>
<dbReference type="InterPro" id="IPR003265">
    <property type="entry name" value="HhH-GPD_domain"/>
</dbReference>
<dbReference type="SUPFAM" id="SSF48150">
    <property type="entry name" value="DNA-glycosylase"/>
    <property type="match status" value="1"/>
</dbReference>
<dbReference type="InterPro" id="IPR011257">
    <property type="entry name" value="DNA_glycosylase"/>
</dbReference>
<dbReference type="SMART" id="SM00525">
    <property type="entry name" value="FES"/>
    <property type="match status" value="1"/>
</dbReference>
<dbReference type="InterPro" id="IPR003651">
    <property type="entry name" value="Endonuclease3_FeS-loop_motif"/>
</dbReference>